<comment type="similarity">
    <text evidence="1">Belongs to the type IB topoisomerase family.</text>
</comment>
<dbReference type="GO" id="GO:0005730">
    <property type="term" value="C:nucleolus"/>
    <property type="evidence" value="ECO:0007669"/>
    <property type="project" value="TreeGrafter"/>
</dbReference>
<feature type="compositionally biased region" description="Low complexity" evidence="2">
    <location>
        <begin position="89"/>
        <end position="125"/>
    </location>
</feature>
<evidence type="ECO:0000256" key="2">
    <source>
        <dbReference type="SAM" id="MobiDB-lite"/>
    </source>
</evidence>
<gene>
    <name evidence="4" type="ORF">TVY486_0902640</name>
</gene>
<feature type="active site" description="O-(3'-phospho-DNA)-tyrosine intermediate" evidence="1">
    <location>
        <position position="237"/>
    </location>
</feature>
<dbReference type="PROSITE" id="PS00176">
    <property type="entry name" value="TOPO_IB_1"/>
    <property type="match status" value="1"/>
</dbReference>
<feature type="region of interest" description="Disordered" evidence="2">
    <location>
        <begin position="176"/>
        <end position="195"/>
    </location>
</feature>
<dbReference type="SUPFAM" id="SSF56349">
    <property type="entry name" value="DNA breaking-rejoining enzymes"/>
    <property type="match status" value="1"/>
</dbReference>
<dbReference type="InterPro" id="IPR014727">
    <property type="entry name" value="TopoI_cat_a/b-sub_euk"/>
</dbReference>
<keyword evidence="1 4" id="KW-0413">Isomerase</keyword>
<dbReference type="GO" id="GO:0003917">
    <property type="term" value="F:DNA topoisomerase type I (single strand cut, ATP-independent) activity"/>
    <property type="evidence" value="ECO:0007669"/>
    <property type="project" value="UniProtKB-UniRule"/>
</dbReference>
<feature type="region of interest" description="Disordered" evidence="2">
    <location>
        <begin position="1"/>
        <end position="24"/>
    </location>
</feature>
<evidence type="ECO:0000313" key="4">
    <source>
        <dbReference type="EMBL" id="CCC50442.1"/>
    </source>
</evidence>
<protein>
    <submittedName>
        <fullName evidence="4">Putative DNA topoisomerase type IB small subunit (PMID:12810956)</fullName>
        <ecNumber evidence="4">5.99.1.2</ecNumber>
    </submittedName>
</protein>
<dbReference type="GO" id="GO:0006260">
    <property type="term" value="P:DNA replication"/>
    <property type="evidence" value="ECO:0007669"/>
    <property type="project" value="TreeGrafter"/>
</dbReference>
<name>G0U2D9_TRYVY</name>
<dbReference type="Gene3D" id="1.10.132.10">
    <property type="match status" value="1"/>
</dbReference>
<accession>G0U2D9</accession>
<dbReference type="VEuPathDB" id="TriTrypDB:TvY486_0902640"/>
<feature type="compositionally biased region" description="Polar residues" evidence="2">
    <location>
        <begin position="1"/>
        <end position="11"/>
    </location>
</feature>
<feature type="domain" description="Topoisomerase I C-terminal" evidence="3">
    <location>
        <begin position="209"/>
        <end position="277"/>
    </location>
</feature>
<evidence type="ECO:0000256" key="1">
    <source>
        <dbReference type="PROSITE-ProRule" id="PRU01382"/>
    </source>
</evidence>
<dbReference type="PANTHER" id="PTHR10290:SF18">
    <property type="entry name" value="DNA TOPOISOMERASE TYPE IB SMALL SUBUNIT"/>
    <property type="match status" value="1"/>
</dbReference>
<dbReference type="EMBL" id="HE573025">
    <property type="protein sequence ID" value="CCC50442.1"/>
    <property type="molecule type" value="Genomic_DNA"/>
</dbReference>
<dbReference type="OMA" id="WAMNAEN"/>
<organism evidence="4">
    <name type="scientific">Trypanosoma vivax (strain Y486)</name>
    <dbReference type="NCBI Taxonomy" id="1055687"/>
    <lineage>
        <taxon>Eukaryota</taxon>
        <taxon>Discoba</taxon>
        <taxon>Euglenozoa</taxon>
        <taxon>Kinetoplastea</taxon>
        <taxon>Metakinetoplastina</taxon>
        <taxon>Trypanosomatida</taxon>
        <taxon>Trypanosomatidae</taxon>
        <taxon>Trypanosoma</taxon>
        <taxon>Duttonella</taxon>
    </lineage>
</organism>
<evidence type="ECO:0000259" key="3">
    <source>
        <dbReference type="Pfam" id="PF14370"/>
    </source>
</evidence>
<dbReference type="EC" id="5.99.1.2" evidence="4"/>
<proteinExistence type="inferred from homology"/>
<dbReference type="InterPro" id="IPR025834">
    <property type="entry name" value="TopoI_C_dom"/>
</dbReference>
<sequence>MQQAATGNGSTPRGAPTLAPALPPAKVPIKMPYALPKLPLPHVPVKGTPPSLSKETSSDKEKRTASTMGPAKKRKTELMRRMPLDIDTSSSSSGSGNESSGQSDGSSSSSLSRSRSSSNSRSTIESEIDESSSVARSATSTPSGSDVPEEELTLFQIAMAQGLVGKTSSANDVVLEEEAEENTTVGPPPRPPVVRSFPRDIEAAVRRYEERLNREENMIRIKDDNKTVSLGTSKINYIDPRIVCSWAREHNVPISKIFSATIQKKFPWAMGAENFSF</sequence>
<dbReference type="AlphaFoldDB" id="G0U2D9"/>
<dbReference type="PROSITE" id="PS52038">
    <property type="entry name" value="TOPO_IB_2"/>
    <property type="match status" value="1"/>
</dbReference>
<dbReference type="GO" id="GO:0003677">
    <property type="term" value="F:DNA binding"/>
    <property type="evidence" value="ECO:0007669"/>
    <property type="project" value="UniProtKB-UniRule"/>
</dbReference>
<comment type="catalytic activity">
    <reaction evidence="1">
        <text>ATP-independent breakage of single-stranded DNA, followed by passage and rejoining.</text>
        <dbReference type="EC" id="5.6.2.1"/>
    </reaction>
</comment>
<feature type="region of interest" description="Disordered" evidence="2">
    <location>
        <begin position="36"/>
        <end position="148"/>
    </location>
</feature>
<dbReference type="InterPro" id="IPR011010">
    <property type="entry name" value="DNA_brk_join_enz"/>
</dbReference>
<dbReference type="GO" id="GO:0005694">
    <property type="term" value="C:chromosome"/>
    <property type="evidence" value="ECO:0007669"/>
    <property type="project" value="InterPro"/>
</dbReference>
<feature type="compositionally biased region" description="Polar residues" evidence="2">
    <location>
        <begin position="134"/>
        <end position="144"/>
    </location>
</feature>
<dbReference type="InterPro" id="IPR051062">
    <property type="entry name" value="Topoisomerase_IB"/>
</dbReference>
<dbReference type="GO" id="GO:0006265">
    <property type="term" value="P:DNA topological change"/>
    <property type="evidence" value="ECO:0007669"/>
    <property type="project" value="UniProtKB-UniRule"/>
</dbReference>
<keyword evidence="1" id="KW-0238">DNA-binding</keyword>
<reference evidence="4" key="1">
    <citation type="journal article" date="2012" name="Proc. Natl. Acad. Sci. U.S.A.">
        <title>Antigenic diversity is generated by distinct evolutionary mechanisms in African trypanosome species.</title>
        <authorList>
            <person name="Jackson A.P."/>
            <person name="Berry A."/>
            <person name="Aslett M."/>
            <person name="Allison H.C."/>
            <person name="Burton P."/>
            <person name="Vavrova-Anderson J."/>
            <person name="Brown R."/>
            <person name="Browne H."/>
            <person name="Corton N."/>
            <person name="Hauser H."/>
            <person name="Gamble J."/>
            <person name="Gilderthorp R."/>
            <person name="Marcello L."/>
            <person name="McQuillan J."/>
            <person name="Otto T.D."/>
            <person name="Quail M.A."/>
            <person name="Sanders M.J."/>
            <person name="van Tonder A."/>
            <person name="Ginger M.L."/>
            <person name="Field M.C."/>
            <person name="Barry J.D."/>
            <person name="Hertz-Fowler C."/>
            <person name="Berriman M."/>
        </authorList>
    </citation>
    <scope>NUCLEOTIDE SEQUENCE</scope>
    <source>
        <strain evidence="4">Y486</strain>
    </source>
</reference>
<keyword evidence="1" id="KW-0799">Topoisomerase</keyword>
<dbReference type="GO" id="GO:0007059">
    <property type="term" value="P:chromosome segregation"/>
    <property type="evidence" value="ECO:0007669"/>
    <property type="project" value="TreeGrafter"/>
</dbReference>
<dbReference type="PANTHER" id="PTHR10290">
    <property type="entry name" value="DNA TOPOISOMERASE I"/>
    <property type="match status" value="1"/>
</dbReference>
<dbReference type="Pfam" id="PF14370">
    <property type="entry name" value="Topo_C_assoc"/>
    <property type="match status" value="1"/>
</dbReference>
<dbReference type="InterPro" id="IPR018521">
    <property type="entry name" value="TopoIB_AS"/>
</dbReference>